<dbReference type="Pfam" id="PF01315">
    <property type="entry name" value="Ald_Xan_dh_C"/>
    <property type="match status" value="1"/>
</dbReference>
<dbReference type="AlphaFoldDB" id="A0A076ES85"/>
<dbReference type="Pfam" id="PF20256">
    <property type="entry name" value="MoCoBD_2"/>
    <property type="match status" value="1"/>
</dbReference>
<dbReference type="SUPFAM" id="SSF56003">
    <property type="entry name" value="Molybdenum cofactor-binding domain"/>
    <property type="match status" value="1"/>
</dbReference>
<dbReference type="Pfam" id="PF02738">
    <property type="entry name" value="MoCoBD_1"/>
    <property type="match status" value="1"/>
</dbReference>
<evidence type="ECO:0000256" key="1">
    <source>
        <dbReference type="ARBA" id="ARBA00022505"/>
    </source>
</evidence>
<dbReference type="InterPro" id="IPR046867">
    <property type="entry name" value="AldOxase/xan_DH_MoCoBD2"/>
</dbReference>
<dbReference type="InterPro" id="IPR016208">
    <property type="entry name" value="Ald_Oxase/xanthine_DH-like"/>
</dbReference>
<feature type="domain" description="Aldehyde oxidase/xanthine dehydrogenase a/b hammerhead" evidence="3">
    <location>
        <begin position="30"/>
        <end position="144"/>
    </location>
</feature>
<gene>
    <name evidence="4" type="ORF">EP51_26620</name>
</gene>
<dbReference type="Gene3D" id="3.90.1170.50">
    <property type="entry name" value="Aldehyde oxidase/xanthine dehydrogenase, a/b hammerhead"/>
    <property type="match status" value="1"/>
</dbReference>
<keyword evidence="2" id="KW-0560">Oxidoreductase</keyword>
<dbReference type="InterPro" id="IPR037165">
    <property type="entry name" value="AldOxase/xan_DH_Mopterin-bd_sf"/>
</dbReference>
<evidence type="ECO:0000313" key="4">
    <source>
        <dbReference type="EMBL" id="AII08008.1"/>
    </source>
</evidence>
<dbReference type="eggNOG" id="COG1529">
    <property type="taxonomic scope" value="Bacteria"/>
</dbReference>
<dbReference type="Proteomes" id="UP000028488">
    <property type="component" value="Chromosome"/>
</dbReference>
<dbReference type="GO" id="GO:0016491">
    <property type="term" value="F:oxidoreductase activity"/>
    <property type="evidence" value="ECO:0007669"/>
    <property type="project" value="UniProtKB-KW"/>
</dbReference>
<dbReference type="EMBL" id="CP008947">
    <property type="protein sequence ID" value="AII08008.1"/>
    <property type="molecule type" value="Genomic_DNA"/>
</dbReference>
<dbReference type="InterPro" id="IPR008274">
    <property type="entry name" value="AldOxase/xan_DH_MoCoBD1"/>
</dbReference>
<dbReference type="InterPro" id="IPR036856">
    <property type="entry name" value="Ald_Oxase/Xan_DH_a/b_sf"/>
</dbReference>
<evidence type="ECO:0000259" key="3">
    <source>
        <dbReference type="SMART" id="SM01008"/>
    </source>
</evidence>
<evidence type="ECO:0000313" key="5">
    <source>
        <dbReference type="Proteomes" id="UP000028488"/>
    </source>
</evidence>
<accession>A0A076ES85</accession>
<name>A0A076ES85_RHOOP</name>
<dbReference type="SUPFAM" id="SSF54665">
    <property type="entry name" value="CO dehydrogenase molybdoprotein N-domain-like"/>
    <property type="match status" value="1"/>
</dbReference>
<keyword evidence="1" id="KW-0500">Molybdenum</keyword>
<proteinExistence type="predicted"/>
<dbReference type="PANTHER" id="PTHR11908:SF132">
    <property type="entry name" value="ALDEHYDE OXIDASE 1-RELATED"/>
    <property type="match status" value="1"/>
</dbReference>
<protein>
    <submittedName>
        <fullName evidence="4">Xanthine dehydrogenase</fullName>
    </submittedName>
</protein>
<dbReference type="PANTHER" id="PTHR11908">
    <property type="entry name" value="XANTHINE DEHYDROGENASE"/>
    <property type="match status" value="1"/>
</dbReference>
<dbReference type="GO" id="GO:0005506">
    <property type="term" value="F:iron ion binding"/>
    <property type="evidence" value="ECO:0007669"/>
    <property type="project" value="InterPro"/>
</dbReference>
<evidence type="ECO:0000256" key="2">
    <source>
        <dbReference type="ARBA" id="ARBA00023002"/>
    </source>
</evidence>
<dbReference type="SMART" id="SM01008">
    <property type="entry name" value="Ald_Xan_dh_C"/>
    <property type="match status" value="1"/>
</dbReference>
<sequence>MTFRHHESPPITRKLIGQRVLRSEDVRLVTGRGHYLADISLPGQLHAAFVRSPAAHARIAAIDLSEAVAVPGVHLVWTGHDVEEFCSGIEAQFTAEGCELITMPLMARDVVRYVGEPIAVVIADSRAIAEDACDLVSIDFDDLEVVLDPRVSIEGGPVANGERPDNVGLRGRASFGDVDAAFDTAEHVVSALFHPGRVSASPMETRGCLASFDWSTQKVKLWTSTQMPHYVKLCLGLYLGFSEARCEVLSPDTGGGFGQKAHIYPEELIMPLVSRELGTPVKWVEDRRENLLAGAHAHEQYVTISYALDANGRISAVRTHALVDGGAYHAPPQTMAVEAWCTAAVTPTGVYDIPAAEYVYEGAVTNKCPVGAYRGVGYMAGTLARECLVDEAARTLGLSPFEIRRRNVVRDFPWVNPQGIAYEEGSWARCIDKLEEMVDYPAFLERQAKARDRGVYLGLGISVFVESSGESTGMIQAHGMNETYHDTATVKMDPTGSVLVTTGINSQGQGQETTIAQIASDVLGVPFEAITVDAGTSTKGAYGSGTVGSRGAVIAGGCVNRAAAEVREQLIAVAAQMLGVAKEDIELSDGQVTSKSDPEAKMEIADVAMAAHYDSSAWPDGFDTRLEATRAWDTSRPMFSNGGHAMIVELDPETGIVDVERVYSVEDCGVMINPMIVEGQIRGGVVQGIGLSLLEQLVYDNAGNLTTTSFLDYQVPTMDVSPPFEIQHLETPSAISAAGIKGMGESGLIAAPAAVLNAVNDALAAFGATLHDLPATPERVFNAIQGISTPEEPQPWQQLWDRAGVAAAGPGDATVV</sequence>
<dbReference type="RefSeq" id="WP_128640875.1">
    <property type="nucleotide sequence ID" value="NZ_CP008947.1"/>
</dbReference>
<dbReference type="InterPro" id="IPR000674">
    <property type="entry name" value="Ald_Oxase/Xan_DH_a/b"/>
</dbReference>
<reference evidence="4 5" key="1">
    <citation type="submission" date="2014-07" db="EMBL/GenBank/DDBJ databases">
        <title>Genome Sequence of Rhodococcus opacus Strain R7, a Biodegrader of Mono- and Polycyclic Aromatic Hydrocarbons.</title>
        <authorList>
            <person name="Di Gennaro P."/>
            <person name="Zampolli J."/>
            <person name="Presti I."/>
            <person name="Cappelletti M."/>
            <person name="D'Ursi P."/>
            <person name="Orro A."/>
            <person name="Mezzelani A."/>
            <person name="Milanesi L."/>
        </authorList>
    </citation>
    <scope>NUCLEOTIDE SEQUENCE [LARGE SCALE GENOMIC DNA]</scope>
    <source>
        <strain evidence="4 5">R7</strain>
    </source>
</reference>
<organism evidence="4 5">
    <name type="scientific">Rhodococcus opacus</name>
    <name type="common">Nocardia opaca</name>
    <dbReference type="NCBI Taxonomy" id="37919"/>
    <lineage>
        <taxon>Bacteria</taxon>
        <taxon>Bacillati</taxon>
        <taxon>Actinomycetota</taxon>
        <taxon>Actinomycetes</taxon>
        <taxon>Mycobacteriales</taxon>
        <taxon>Nocardiaceae</taxon>
        <taxon>Rhodococcus</taxon>
    </lineage>
</organism>
<dbReference type="Gene3D" id="3.30.365.10">
    <property type="entry name" value="Aldehyde oxidase/xanthine dehydrogenase, molybdopterin binding domain"/>
    <property type="match status" value="4"/>
</dbReference>